<feature type="transmembrane region" description="Helical" evidence="7">
    <location>
        <begin position="389"/>
        <end position="410"/>
    </location>
</feature>
<feature type="transmembrane region" description="Helical" evidence="7">
    <location>
        <begin position="135"/>
        <end position="159"/>
    </location>
</feature>
<feature type="transmembrane region" description="Helical" evidence="7">
    <location>
        <begin position="171"/>
        <end position="195"/>
    </location>
</feature>
<comment type="subcellular location">
    <subcellularLocation>
        <location evidence="1">Cell inner membrane</location>
        <topology evidence="1">Multi-pass membrane protein</topology>
    </subcellularLocation>
</comment>
<keyword evidence="4 7" id="KW-0812">Transmembrane</keyword>
<gene>
    <name evidence="9" type="ORF">MNBD_GAMMA13-1765</name>
</gene>
<proteinExistence type="predicted"/>
<dbReference type="GO" id="GO:0022857">
    <property type="term" value="F:transmembrane transporter activity"/>
    <property type="evidence" value="ECO:0007669"/>
    <property type="project" value="TreeGrafter"/>
</dbReference>
<dbReference type="InterPro" id="IPR010656">
    <property type="entry name" value="DctM"/>
</dbReference>
<keyword evidence="6 7" id="KW-0472">Membrane</keyword>
<evidence type="ECO:0000256" key="6">
    <source>
        <dbReference type="ARBA" id="ARBA00023136"/>
    </source>
</evidence>
<evidence type="ECO:0000259" key="8">
    <source>
        <dbReference type="Pfam" id="PF06808"/>
    </source>
</evidence>
<dbReference type="InterPro" id="IPR004681">
    <property type="entry name" value="TRAP_DctM"/>
</dbReference>
<evidence type="ECO:0000256" key="1">
    <source>
        <dbReference type="ARBA" id="ARBA00004429"/>
    </source>
</evidence>
<dbReference type="PIRSF" id="PIRSF006066">
    <property type="entry name" value="HI0050"/>
    <property type="match status" value="1"/>
</dbReference>
<sequence>MPFVIAALVLLALFGLPLFAVLGAGSLLYAHSSELDSALLIVELNRLASSPNLTAIPLFTLAGVILSSGGAPQRLIRLFNALLGWLPGGLSIVAITACAFFTSFSGASGVTILALGGLLYPVLSKVQYPERFSLGLLTTSGSLGLLFPPSLAILLYGVVAGVNIDDLFMAGIVPGLILMLMLWIYAASVGARFNIPRHPFSRDTLVQALRTGFGDLLLPVLIVVGIFGGYVTVSEAAACTALYVLVLESLIHRSISLRRQLVPILGDTAVLVGSILIILGIAMGLTNLLIDAQLPMRLLEWMENSVDSQLKFLLLLNLFLLVVGAMMDIFSATVVVVPLILPLAQRFGVDPVHLGVIFLANLEIGYSTPPVGINLFIASQRFEKPVLTLFRSTLPFLALMMVWLGIITYVPTLSLWWQ</sequence>
<evidence type="ECO:0000256" key="4">
    <source>
        <dbReference type="ARBA" id="ARBA00022692"/>
    </source>
</evidence>
<feature type="transmembrane region" description="Helical" evidence="7">
    <location>
        <begin position="310"/>
        <end position="340"/>
    </location>
</feature>
<feature type="transmembrane region" description="Helical" evidence="7">
    <location>
        <begin position="216"/>
        <end position="244"/>
    </location>
</feature>
<dbReference type="EMBL" id="UOFK01000176">
    <property type="protein sequence ID" value="VAW79025.1"/>
    <property type="molecule type" value="Genomic_DNA"/>
</dbReference>
<dbReference type="Pfam" id="PF06808">
    <property type="entry name" value="DctM"/>
    <property type="match status" value="1"/>
</dbReference>
<feature type="domain" description="TRAP C4-dicarboxylate transport system permease DctM subunit" evidence="8">
    <location>
        <begin position="6"/>
        <end position="412"/>
    </location>
</feature>
<keyword evidence="2" id="KW-1003">Cell membrane</keyword>
<dbReference type="PANTHER" id="PTHR33362">
    <property type="entry name" value="SIALIC ACID TRAP TRANSPORTER PERMEASE PROTEIN SIAT-RELATED"/>
    <property type="match status" value="1"/>
</dbReference>
<evidence type="ECO:0000256" key="3">
    <source>
        <dbReference type="ARBA" id="ARBA00022519"/>
    </source>
</evidence>
<dbReference type="NCBIfam" id="TIGR00786">
    <property type="entry name" value="dctM"/>
    <property type="match status" value="1"/>
</dbReference>
<dbReference type="PANTHER" id="PTHR33362:SF5">
    <property type="entry name" value="C4-DICARBOXYLATE TRAP TRANSPORTER LARGE PERMEASE PROTEIN DCTM"/>
    <property type="match status" value="1"/>
</dbReference>
<feature type="transmembrane region" description="Helical" evidence="7">
    <location>
        <begin position="54"/>
        <end position="71"/>
    </location>
</feature>
<dbReference type="AlphaFoldDB" id="A0A3B0YDQ6"/>
<accession>A0A3B0YDQ6</accession>
<keyword evidence="3" id="KW-0997">Cell inner membrane</keyword>
<evidence type="ECO:0000313" key="9">
    <source>
        <dbReference type="EMBL" id="VAW79025.1"/>
    </source>
</evidence>
<dbReference type="GO" id="GO:0005886">
    <property type="term" value="C:plasma membrane"/>
    <property type="evidence" value="ECO:0007669"/>
    <property type="project" value="UniProtKB-SubCell"/>
</dbReference>
<evidence type="ECO:0000256" key="2">
    <source>
        <dbReference type="ARBA" id="ARBA00022475"/>
    </source>
</evidence>
<feature type="transmembrane region" description="Helical" evidence="7">
    <location>
        <begin position="78"/>
        <end position="97"/>
    </location>
</feature>
<name>A0A3B0YDQ6_9ZZZZ</name>
<keyword evidence="5 7" id="KW-1133">Transmembrane helix</keyword>
<protein>
    <submittedName>
        <fullName evidence="9">TRAP-type C4-dicarboxylate transport system, large permease component</fullName>
    </submittedName>
</protein>
<feature type="transmembrane region" description="Helical" evidence="7">
    <location>
        <begin position="264"/>
        <end position="290"/>
    </location>
</feature>
<reference evidence="9" key="1">
    <citation type="submission" date="2018-06" db="EMBL/GenBank/DDBJ databases">
        <authorList>
            <person name="Zhirakovskaya E."/>
        </authorList>
    </citation>
    <scope>NUCLEOTIDE SEQUENCE</scope>
</reference>
<feature type="transmembrane region" description="Helical" evidence="7">
    <location>
        <begin position="352"/>
        <end position="377"/>
    </location>
</feature>
<feature type="transmembrane region" description="Helical" evidence="7">
    <location>
        <begin position="103"/>
        <end position="123"/>
    </location>
</feature>
<evidence type="ECO:0000256" key="7">
    <source>
        <dbReference type="SAM" id="Phobius"/>
    </source>
</evidence>
<evidence type="ECO:0000256" key="5">
    <source>
        <dbReference type="ARBA" id="ARBA00022989"/>
    </source>
</evidence>
<organism evidence="9">
    <name type="scientific">hydrothermal vent metagenome</name>
    <dbReference type="NCBI Taxonomy" id="652676"/>
    <lineage>
        <taxon>unclassified sequences</taxon>
        <taxon>metagenomes</taxon>
        <taxon>ecological metagenomes</taxon>
    </lineage>
</organism>